<comment type="caution">
    <text evidence="1">The sequence shown here is derived from an EMBL/GenBank/DDBJ whole genome shotgun (WGS) entry which is preliminary data.</text>
</comment>
<evidence type="ECO:0008006" key="3">
    <source>
        <dbReference type="Google" id="ProtNLM"/>
    </source>
</evidence>
<proteinExistence type="predicted"/>
<organism evidence="1 2">
    <name type="scientific">Aspergillus cavernicola</name>
    <dbReference type="NCBI Taxonomy" id="176166"/>
    <lineage>
        <taxon>Eukaryota</taxon>
        <taxon>Fungi</taxon>
        <taxon>Dikarya</taxon>
        <taxon>Ascomycota</taxon>
        <taxon>Pezizomycotina</taxon>
        <taxon>Eurotiomycetes</taxon>
        <taxon>Eurotiomycetidae</taxon>
        <taxon>Eurotiales</taxon>
        <taxon>Aspergillaceae</taxon>
        <taxon>Aspergillus</taxon>
        <taxon>Aspergillus subgen. Nidulantes</taxon>
    </lineage>
</organism>
<accession>A0ABR4I393</accession>
<gene>
    <name evidence="1" type="ORF">BDW59DRAFT_107263</name>
</gene>
<evidence type="ECO:0000313" key="1">
    <source>
        <dbReference type="EMBL" id="KAL2822200.1"/>
    </source>
</evidence>
<dbReference type="EMBL" id="JBFXLS010000060">
    <property type="protein sequence ID" value="KAL2822200.1"/>
    <property type="molecule type" value="Genomic_DNA"/>
</dbReference>
<dbReference type="Proteomes" id="UP001610335">
    <property type="component" value="Unassembled WGS sequence"/>
</dbReference>
<keyword evidence="2" id="KW-1185">Reference proteome</keyword>
<evidence type="ECO:0000313" key="2">
    <source>
        <dbReference type="Proteomes" id="UP001610335"/>
    </source>
</evidence>
<name>A0ABR4I393_9EURO</name>
<protein>
    <recommendedName>
        <fullName evidence="3">Secreted protein</fullName>
    </recommendedName>
</protein>
<reference evidence="1 2" key="1">
    <citation type="submission" date="2024-07" db="EMBL/GenBank/DDBJ databases">
        <title>Section-level genome sequencing and comparative genomics of Aspergillus sections Usti and Cavernicolus.</title>
        <authorList>
            <consortium name="Lawrence Berkeley National Laboratory"/>
            <person name="Nybo J.L."/>
            <person name="Vesth T.C."/>
            <person name="Theobald S."/>
            <person name="Frisvad J.C."/>
            <person name="Larsen T.O."/>
            <person name="Kjaerboelling I."/>
            <person name="Rothschild-Mancinelli K."/>
            <person name="Lyhne E.K."/>
            <person name="Kogle M.E."/>
            <person name="Barry K."/>
            <person name="Clum A."/>
            <person name="Na H."/>
            <person name="Ledsgaard L."/>
            <person name="Lin J."/>
            <person name="Lipzen A."/>
            <person name="Kuo A."/>
            <person name="Riley R."/>
            <person name="Mondo S."/>
            <person name="LaButti K."/>
            <person name="Haridas S."/>
            <person name="Pangalinan J."/>
            <person name="Salamov A.A."/>
            <person name="Simmons B.A."/>
            <person name="Magnuson J.K."/>
            <person name="Chen J."/>
            <person name="Drula E."/>
            <person name="Henrissat B."/>
            <person name="Wiebenga A."/>
            <person name="Lubbers R.J."/>
            <person name="Gomes A.C."/>
            <person name="Makela M.R."/>
            <person name="Stajich J."/>
            <person name="Grigoriev I.V."/>
            <person name="Mortensen U.H."/>
            <person name="De vries R.P."/>
            <person name="Baker S.E."/>
            <person name="Andersen M.R."/>
        </authorList>
    </citation>
    <scope>NUCLEOTIDE SEQUENCE [LARGE SCALE GENOMIC DNA]</scope>
    <source>
        <strain evidence="1 2">CBS 600.67</strain>
    </source>
</reference>
<sequence>MSWIAVFTSSWGLLSTRLNTSHLRHTSKATWSSAMSSSAVPQVFSERRPWPLVRTDGQHSKLRWLIYCWLNMFFDVLRQTEKSHPAV</sequence>